<evidence type="ECO:0000259" key="8">
    <source>
        <dbReference type="Pfam" id="PF09335"/>
    </source>
</evidence>
<keyword evidence="6 7" id="KW-0472">Membrane</keyword>
<evidence type="ECO:0000256" key="1">
    <source>
        <dbReference type="ARBA" id="ARBA00004651"/>
    </source>
</evidence>
<dbReference type="GO" id="GO:0005886">
    <property type="term" value="C:plasma membrane"/>
    <property type="evidence" value="ECO:0007669"/>
    <property type="project" value="UniProtKB-SubCell"/>
</dbReference>
<dbReference type="EMBL" id="VYDO01000122">
    <property type="protein sequence ID" value="MYG38098.1"/>
    <property type="molecule type" value="Genomic_DNA"/>
</dbReference>
<comment type="subcellular location">
    <subcellularLocation>
        <location evidence="1">Cell membrane</location>
        <topology evidence="1">Multi-pass membrane protein</topology>
    </subcellularLocation>
</comment>
<evidence type="ECO:0000256" key="5">
    <source>
        <dbReference type="ARBA" id="ARBA00022989"/>
    </source>
</evidence>
<protein>
    <submittedName>
        <fullName evidence="9">DedA family protein</fullName>
    </submittedName>
</protein>
<sequence length="220" mass="24073">MDPGALLTTLPRLIEEAVAASPLLGYGAIFTAMLLENIFPPIPSELIMPLGGFYVQQGMLQLVPVVLAGVLGAVAGALPWYGLGRLVNERRLEAWLQRHGRWLGISVNELGRTRTWFERHGSAVVFWGRLVPGIRTLISVPAGVELMPLPPFLLWTTLGSILWTTLLTVAGMALGRGYEQVEIWLEPVSAAVKVILVLILLGLAVFVGLRMLRRARNSHL</sequence>
<evidence type="ECO:0000256" key="6">
    <source>
        <dbReference type="ARBA" id="ARBA00023136"/>
    </source>
</evidence>
<keyword evidence="3" id="KW-1003">Cell membrane</keyword>
<feature type="domain" description="VTT" evidence="8">
    <location>
        <begin position="42"/>
        <end position="171"/>
    </location>
</feature>
<feature type="transmembrane region" description="Helical" evidence="7">
    <location>
        <begin position="17"/>
        <end position="39"/>
    </location>
</feature>
<feature type="transmembrane region" description="Helical" evidence="7">
    <location>
        <begin position="152"/>
        <end position="174"/>
    </location>
</feature>
<evidence type="ECO:0000313" key="9">
    <source>
        <dbReference type="EMBL" id="MYG38098.1"/>
    </source>
</evidence>
<proteinExistence type="inferred from homology"/>
<accession>A0A6B1F6Y0</accession>
<gene>
    <name evidence="9" type="ORF">F4162_03640</name>
</gene>
<evidence type="ECO:0000256" key="2">
    <source>
        <dbReference type="ARBA" id="ARBA00010792"/>
    </source>
</evidence>
<evidence type="ECO:0000256" key="3">
    <source>
        <dbReference type="ARBA" id="ARBA00022475"/>
    </source>
</evidence>
<dbReference type="InterPro" id="IPR032816">
    <property type="entry name" value="VTT_dom"/>
</dbReference>
<comment type="caution">
    <text evidence="9">The sequence shown here is derived from an EMBL/GenBank/DDBJ whole genome shotgun (WGS) entry which is preliminary data.</text>
</comment>
<feature type="transmembrane region" description="Helical" evidence="7">
    <location>
        <begin position="194"/>
        <end position="212"/>
    </location>
</feature>
<reference evidence="9" key="1">
    <citation type="submission" date="2019-09" db="EMBL/GenBank/DDBJ databases">
        <title>Characterisation of the sponge microbiome using genome-centric metagenomics.</title>
        <authorList>
            <person name="Engelberts J.P."/>
            <person name="Robbins S.J."/>
            <person name="De Goeij J.M."/>
            <person name="Aranda M."/>
            <person name="Bell S.C."/>
            <person name="Webster N.S."/>
        </authorList>
    </citation>
    <scope>NUCLEOTIDE SEQUENCE</scope>
    <source>
        <strain evidence="9">SB0676_bin_10</strain>
    </source>
</reference>
<name>A0A6B1F6Y0_9SYNE</name>
<organism evidence="9">
    <name type="scientific">Synechococcus sp. SB0676_bin_10</name>
    <dbReference type="NCBI Taxonomy" id="2604869"/>
    <lineage>
        <taxon>Bacteria</taxon>
        <taxon>Bacillati</taxon>
        <taxon>Cyanobacteriota</taxon>
        <taxon>Cyanophyceae</taxon>
        <taxon>Synechococcales</taxon>
        <taxon>Synechococcaceae</taxon>
        <taxon>Synechococcus</taxon>
    </lineage>
</organism>
<dbReference type="PANTHER" id="PTHR42709">
    <property type="entry name" value="ALKALINE PHOSPHATASE LIKE PROTEIN"/>
    <property type="match status" value="1"/>
</dbReference>
<keyword evidence="5 7" id="KW-1133">Transmembrane helix</keyword>
<dbReference type="AlphaFoldDB" id="A0A6B1F6Y0"/>
<feature type="transmembrane region" description="Helical" evidence="7">
    <location>
        <begin position="59"/>
        <end position="81"/>
    </location>
</feature>
<keyword evidence="4 7" id="KW-0812">Transmembrane</keyword>
<dbReference type="InterPro" id="IPR051311">
    <property type="entry name" value="DedA_domain"/>
</dbReference>
<evidence type="ECO:0000256" key="4">
    <source>
        <dbReference type="ARBA" id="ARBA00022692"/>
    </source>
</evidence>
<evidence type="ECO:0000256" key="7">
    <source>
        <dbReference type="SAM" id="Phobius"/>
    </source>
</evidence>
<dbReference type="Pfam" id="PF09335">
    <property type="entry name" value="VTT_dom"/>
    <property type="match status" value="1"/>
</dbReference>
<comment type="similarity">
    <text evidence="2">Belongs to the DedA family.</text>
</comment>
<dbReference type="PANTHER" id="PTHR42709:SF6">
    <property type="entry name" value="UNDECAPRENYL PHOSPHATE TRANSPORTER A"/>
    <property type="match status" value="1"/>
</dbReference>